<dbReference type="Proteomes" id="UP000464524">
    <property type="component" value="Chromosome"/>
</dbReference>
<evidence type="ECO:0000256" key="1">
    <source>
        <dbReference type="ARBA" id="ARBA00010333"/>
    </source>
</evidence>
<dbReference type="PANTHER" id="PTHR35936">
    <property type="entry name" value="MEMBRANE-BOUND LYTIC MUREIN TRANSGLYCOSYLASE F"/>
    <property type="match status" value="1"/>
</dbReference>
<name>A0A857JGN3_9ALTE</name>
<dbReference type="SUPFAM" id="SSF53850">
    <property type="entry name" value="Periplasmic binding protein-like II"/>
    <property type="match status" value="1"/>
</dbReference>
<dbReference type="EMBL" id="CP047656">
    <property type="protein sequence ID" value="QHJ10412.1"/>
    <property type="molecule type" value="Genomic_DNA"/>
</dbReference>
<feature type="chain" id="PRO_5032763510" description="Solute-binding protein family 3/N-terminal domain-containing protein" evidence="3">
    <location>
        <begin position="19"/>
        <end position="254"/>
    </location>
</feature>
<proteinExistence type="inferred from homology"/>
<keyword evidence="6" id="KW-1185">Reference proteome</keyword>
<evidence type="ECO:0000256" key="2">
    <source>
        <dbReference type="ARBA" id="ARBA00022729"/>
    </source>
</evidence>
<dbReference type="OrthoDB" id="5296159at2"/>
<organism evidence="5 6">
    <name type="scientific">Paraglaciecola mesophila</name>
    <dbReference type="NCBI Taxonomy" id="197222"/>
    <lineage>
        <taxon>Bacteria</taxon>
        <taxon>Pseudomonadati</taxon>
        <taxon>Pseudomonadota</taxon>
        <taxon>Gammaproteobacteria</taxon>
        <taxon>Alteromonadales</taxon>
        <taxon>Alteromonadaceae</taxon>
        <taxon>Paraglaciecola</taxon>
    </lineage>
</organism>
<reference evidence="5 6" key="1">
    <citation type="submission" date="2019-12" db="EMBL/GenBank/DDBJ databases">
        <title>Genome sequencing and assembly of endphytes of Porphyra tenera.</title>
        <authorList>
            <person name="Park J.M."/>
            <person name="Shin R."/>
            <person name="Jo S.H."/>
        </authorList>
    </citation>
    <scope>NUCLEOTIDE SEQUENCE [LARGE SCALE GENOMIC DNA]</scope>
    <source>
        <strain evidence="5 6">GPM4</strain>
    </source>
</reference>
<sequence>MGKCLIFLLVLIPFALFSETFTSHCRNYPPELYFDGNKCIGVIPDLVSDIVSELGHDIKWLNAPWVRSYREAKKGKVDILIRHSMTAERESVLRAITYGYDTRHLTFFVAPNFNGEITSYADLANLNIGAIRGVFYSPKFSNLDPNTLTLVGTSEQLVAMLELGRIDVVVTSASQRIELFEQRFAKADFVDSFTNAFYISVVKGGNAMPIYDALAAKMLEYRKIGKISQYYEKYGAVPPQQEDDVNARKLLPTQ</sequence>
<evidence type="ECO:0000256" key="3">
    <source>
        <dbReference type="SAM" id="SignalP"/>
    </source>
</evidence>
<dbReference type="PANTHER" id="PTHR35936:SF25">
    <property type="entry name" value="ABC TRANSPORTER SUBSTRATE-BINDING PROTEIN"/>
    <property type="match status" value="1"/>
</dbReference>
<evidence type="ECO:0000259" key="4">
    <source>
        <dbReference type="SMART" id="SM00062"/>
    </source>
</evidence>
<gene>
    <name evidence="5" type="ORF">FX988_00624</name>
</gene>
<accession>A0A857JGN3</accession>
<feature type="signal peptide" evidence="3">
    <location>
        <begin position="1"/>
        <end position="18"/>
    </location>
</feature>
<dbReference type="InterPro" id="IPR001638">
    <property type="entry name" value="Solute-binding_3/MltF_N"/>
</dbReference>
<dbReference type="Pfam" id="PF00497">
    <property type="entry name" value="SBP_bac_3"/>
    <property type="match status" value="1"/>
</dbReference>
<protein>
    <recommendedName>
        <fullName evidence="4">Solute-binding protein family 3/N-terminal domain-containing protein</fullName>
    </recommendedName>
</protein>
<feature type="domain" description="Solute-binding protein family 3/N-terminal" evidence="4">
    <location>
        <begin position="20"/>
        <end position="238"/>
    </location>
</feature>
<comment type="similarity">
    <text evidence="1">Belongs to the bacterial solute-binding protein 3 family.</text>
</comment>
<evidence type="ECO:0000313" key="5">
    <source>
        <dbReference type="EMBL" id="QHJ10412.1"/>
    </source>
</evidence>
<dbReference type="KEGG" id="pmes:FX988_00624"/>
<dbReference type="AlphaFoldDB" id="A0A857JGN3"/>
<evidence type="ECO:0000313" key="6">
    <source>
        <dbReference type="Proteomes" id="UP000464524"/>
    </source>
</evidence>
<keyword evidence="2 3" id="KW-0732">Signal</keyword>
<dbReference type="Gene3D" id="3.40.190.10">
    <property type="entry name" value="Periplasmic binding protein-like II"/>
    <property type="match status" value="2"/>
</dbReference>
<dbReference type="SMART" id="SM00062">
    <property type="entry name" value="PBPb"/>
    <property type="match status" value="1"/>
</dbReference>